<dbReference type="EC" id="2.5.1.145" evidence="7"/>
<dbReference type="InterPro" id="IPR001640">
    <property type="entry name" value="Lgt"/>
</dbReference>
<protein>
    <recommendedName>
        <fullName evidence="7">Phosphatidylglycerol--prolipoprotein diacylglyceryl transferase</fullName>
        <ecNumber evidence="7">2.5.1.145</ecNumber>
    </recommendedName>
</protein>
<evidence type="ECO:0000256" key="2">
    <source>
        <dbReference type="ARBA" id="ARBA00022475"/>
    </source>
</evidence>
<comment type="caution">
    <text evidence="8">The sequence shown here is derived from an EMBL/GenBank/DDBJ whole genome shotgun (WGS) entry which is preliminary data.</text>
</comment>
<evidence type="ECO:0000256" key="1">
    <source>
        <dbReference type="ARBA" id="ARBA00007150"/>
    </source>
</evidence>
<dbReference type="GO" id="GO:0005886">
    <property type="term" value="C:plasma membrane"/>
    <property type="evidence" value="ECO:0007669"/>
    <property type="project" value="UniProtKB-SubCell"/>
</dbReference>
<dbReference type="EMBL" id="MEZK01000014">
    <property type="protein sequence ID" value="OGD62955.1"/>
    <property type="molecule type" value="Genomic_DNA"/>
</dbReference>
<dbReference type="Pfam" id="PF01790">
    <property type="entry name" value="LGT"/>
    <property type="match status" value="1"/>
</dbReference>
<feature type="transmembrane region" description="Helical" evidence="7">
    <location>
        <begin position="228"/>
        <end position="246"/>
    </location>
</feature>
<comment type="similarity">
    <text evidence="1 7">Belongs to the Lgt family.</text>
</comment>
<feature type="binding site" evidence="7">
    <location>
        <position position="159"/>
    </location>
    <ligand>
        <name>a 1,2-diacyl-sn-glycero-3-phospho-(1'-sn-glycerol)</name>
        <dbReference type="ChEBI" id="CHEBI:64716"/>
    </ligand>
</feature>
<name>A0A1F5E6F2_9BACT</name>
<dbReference type="UniPathway" id="UPA00664"/>
<keyword evidence="3 7" id="KW-0808">Transferase</keyword>
<evidence type="ECO:0000256" key="4">
    <source>
        <dbReference type="ARBA" id="ARBA00022692"/>
    </source>
</evidence>
<dbReference type="NCBIfam" id="TIGR00544">
    <property type="entry name" value="lgt"/>
    <property type="match status" value="1"/>
</dbReference>
<dbReference type="PROSITE" id="PS01311">
    <property type="entry name" value="LGT"/>
    <property type="match status" value="1"/>
</dbReference>
<feature type="transmembrane region" description="Helical" evidence="7">
    <location>
        <begin position="55"/>
        <end position="76"/>
    </location>
</feature>
<dbReference type="HAMAP" id="MF_01147">
    <property type="entry name" value="Lgt"/>
    <property type="match status" value="1"/>
</dbReference>
<dbReference type="GO" id="GO:0008961">
    <property type="term" value="F:phosphatidylglycerol-prolipoprotein diacylglyceryl transferase activity"/>
    <property type="evidence" value="ECO:0007669"/>
    <property type="project" value="UniProtKB-UniRule"/>
</dbReference>
<keyword evidence="6 7" id="KW-0472">Membrane</keyword>
<comment type="function">
    <text evidence="7">Catalyzes the transfer of the diacylglyceryl group from phosphatidylglycerol to the sulfhydryl group of the N-terminal cysteine of a prolipoprotein, the first step in the formation of mature lipoproteins.</text>
</comment>
<feature type="transmembrane region" description="Helical" evidence="7">
    <location>
        <begin position="258"/>
        <end position="277"/>
    </location>
</feature>
<feature type="transmembrane region" description="Helical" evidence="7">
    <location>
        <begin position="6"/>
        <end position="25"/>
    </location>
</feature>
<dbReference type="AlphaFoldDB" id="A0A1F5E6F2"/>
<proteinExistence type="inferred from homology"/>
<feature type="transmembrane region" description="Helical" evidence="7">
    <location>
        <begin position="96"/>
        <end position="116"/>
    </location>
</feature>
<evidence type="ECO:0000256" key="7">
    <source>
        <dbReference type="HAMAP-Rule" id="MF_01147"/>
    </source>
</evidence>
<reference evidence="8 9" key="1">
    <citation type="journal article" date="2016" name="Nat. Commun.">
        <title>Thousands of microbial genomes shed light on interconnected biogeochemical processes in an aquifer system.</title>
        <authorList>
            <person name="Anantharaman K."/>
            <person name="Brown C.T."/>
            <person name="Hug L.A."/>
            <person name="Sharon I."/>
            <person name="Castelle C.J."/>
            <person name="Probst A.J."/>
            <person name="Thomas B.C."/>
            <person name="Singh A."/>
            <person name="Wilkins M.J."/>
            <person name="Karaoz U."/>
            <person name="Brodie E.L."/>
            <person name="Williams K.H."/>
            <person name="Hubbard S.S."/>
            <person name="Banfield J.F."/>
        </authorList>
    </citation>
    <scope>NUCLEOTIDE SEQUENCE [LARGE SCALE GENOMIC DNA]</scope>
</reference>
<evidence type="ECO:0000313" key="9">
    <source>
        <dbReference type="Proteomes" id="UP000177006"/>
    </source>
</evidence>
<feature type="transmembrane region" description="Helical" evidence="7">
    <location>
        <begin position="199"/>
        <end position="219"/>
    </location>
</feature>
<feature type="transmembrane region" description="Helical" evidence="7">
    <location>
        <begin position="137"/>
        <end position="158"/>
    </location>
</feature>
<evidence type="ECO:0000256" key="5">
    <source>
        <dbReference type="ARBA" id="ARBA00022989"/>
    </source>
</evidence>
<dbReference type="PANTHER" id="PTHR30589">
    <property type="entry name" value="PROLIPOPROTEIN DIACYLGLYCERYL TRANSFERASE"/>
    <property type="match status" value="1"/>
</dbReference>
<dbReference type="GO" id="GO:0042158">
    <property type="term" value="P:lipoprotein biosynthetic process"/>
    <property type="evidence" value="ECO:0007669"/>
    <property type="project" value="UniProtKB-UniRule"/>
</dbReference>
<evidence type="ECO:0000313" key="8">
    <source>
        <dbReference type="EMBL" id="OGD62955.1"/>
    </source>
</evidence>
<keyword evidence="5 7" id="KW-1133">Transmembrane helix</keyword>
<dbReference type="PANTHER" id="PTHR30589:SF0">
    <property type="entry name" value="PHOSPHATIDYLGLYCEROL--PROLIPOPROTEIN DIACYLGLYCERYL TRANSFERASE"/>
    <property type="match status" value="1"/>
</dbReference>
<keyword evidence="2 7" id="KW-1003">Cell membrane</keyword>
<dbReference type="Proteomes" id="UP000177006">
    <property type="component" value="Unassembled WGS sequence"/>
</dbReference>
<sequence>MFSFHWYGFFIGLGIVAALEVSEMAKKLLAIRDKPARPFRSEASRRGRLYARFSVWKIFWWVMIPALLGARLYHVIDFWTYYSRFPGKAVALWEGGMGIWGGIIGGLVGLWIYSLIVGDRGLNKKFSIFNFQFSKRISNFLALADLAVVGLPLGQAIGRIGNFFNQELYGLPSNLPWGLYIRPENRLAGYESFTHFHPLFAYEMIWDLLIFIIIIKIILKADRTTFKIGNLFFIYLFLYGLGRFFLESLRIDPWRWGSLTVAQWLSLVAITLASLYITKVWKINKHS</sequence>
<keyword evidence="4 7" id="KW-0812">Transmembrane</keyword>
<comment type="subcellular location">
    <subcellularLocation>
        <location evidence="7">Cell membrane</location>
        <topology evidence="7">Multi-pass membrane protein</topology>
    </subcellularLocation>
</comment>
<keyword evidence="8" id="KW-0449">Lipoprotein</keyword>
<comment type="pathway">
    <text evidence="7">Protein modification; lipoprotein biosynthesis (diacylglyceryl transfer).</text>
</comment>
<dbReference type="STRING" id="1797457.A2160_04285"/>
<organism evidence="8 9">
    <name type="scientific">Candidatus Beckwithbacteria bacterium RBG_13_42_9</name>
    <dbReference type="NCBI Taxonomy" id="1797457"/>
    <lineage>
        <taxon>Bacteria</taxon>
        <taxon>Candidatus Beckwithiibacteriota</taxon>
    </lineage>
</organism>
<gene>
    <name evidence="7" type="primary">lgt</name>
    <name evidence="8" type="ORF">A2160_04285</name>
</gene>
<evidence type="ECO:0000256" key="6">
    <source>
        <dbReference type="ARBA" id="ARBA00023136"/>
    </source>
</evidence>
<accession>A0A1F5E6F2</accession>
<evidence type="ECO:0000256" key="3">
    <source>
        <dbReference type="ARBA" id="ARBA00022679"/>
    </source>
</evidence>
<comment type="catalytic activity">
    <reaction evidence="7">
        <text>L-cysteinyl-[prolipoprotein] + a 1,2-diacyl-sn-glycero-3-phospho-(1'-sn-glycerol) = an S-1,2-diacyl-sn-glyceryl-L-cysteinyl-[prolipoprotein] + sn-glycerol 1-phosphate + H(+)</text>
        <dbReference type="Rhea" id="RHEA:56712"/>
        <dbReference type="Rhea" id="RHEA-COMP:14679"/>
        <dbReference type="Rhea" id="RHEA-COMP:14680"/>
        <dbReference type="ChEBI" id="CHEBI:15378"/>
        <dbReference type="ChEBI" id="CHEBI:29950"/>
        <dbReference type="ChEBI" id="CHEBI:57685"/>
        <dbReference type="ChEBI" id="CHEBI:64716"/>
        <dbReference type="ChEBI" id="CHEBI:140658"/>
        <dbReference type="EC" id="2.5.1.145"/>
    </reaction>
</comment>